<keyword evidence="5 7" id="KW-0238">DNA-binding</keyword>
<dbReference type="Gene3D" id="3.40.1550.20">
    <property type="entry name" value="Transcriptional regulator MraZ domain"/>
    <property type="match status" value="1"/>
</dbReference>
<gene>
    <name evidence="7" type="primary">mraZ</name>
    <name evidence="9" type="ORF">B0I18_101901</name>
</gene>
<dbReference type="InterPro" id="IPR007159">
    <property type="entry name" value="SpoVT-AbrB_dom"/>
</dbReference>
<dbReference type="InterPro" id="IPR037914">
    <property type="entry name" value="SpoVT-AbrB_sf"/>
</dbReference>
<keyword evidence="2 7" id="KW-0963">Cytoplasm</keyword>
<evidence type="ECO:0000313" key="9">
    <source>
        <dbReference type="EMBL" id="PSK94741.1"/>
    </source>
</evidence>
<comment type="similarity">
    <text evidence="7">Belongs to the MraZ family.</text>
</comment>
<dbReference type="InterPro" id="IPR003444">
    <property type="entry name" value="MraZ"/>
</dbReference>
<dbReference type="RefSeq" id="WP_106521428.1">
    <property type="nucleotide sequence ID" value="NZ_PYGD01000001.1"/>
</dbReference>
<dbReference type="InterPro" id="IPR035644">
    <property type="entry name" value="MraZ_C"/>
</dbReference>
<dbReference type="InterPro" id="IPR035642">
    <property type="entry name" value="MraZ_N"/>
</dbReference>
<name>A0A2P8DBY4_9BACT</name>
<dbReference type="SUPFAM" id="SSF89447">
    <property type="entry name" value="AbrB/MazE/MraZ-like"/>
    <property type="match status" value="1"/>
</dbReference>
<keyword evidence="10" id="KW-1185">Reference proteome</keyword>
<dbReference type="OrthoDB" id="9807753at2"/>
<feature type="domain" description="SpoVT-AbrB" evidence="8">
    <location>
        <begin position="7"/>
        <end position="53"/>
    </location>
</feature>
<keyword evidence="3" id="KW-0677">Repeat</keyword>
<dbReference type="GO" id="GO:0009295">
    <property type="term" value="C:nucleoid"/>
    <property type="evidence" value="ECO:0007669"/>
    <property type="project" value="UniProtKB-SubCell"/>
</dbReference>
<evidence type="ECO:0000313" key="10">
    <source>
        <dbReference type="Proteomes" id="UP000240572"/>
    </source>
</evidence>
<dbReference type="PANTHER" id="PTHR34701">
    <property type="entry name" value="TRANSCRIPTIONAL REGULATOR MRAZ"/>
    <property type="match status" value="1"/>
</dbReference>
<dbReference type="PANTHER" id="PTHR34701:SF1">
    <property type="entry name" value="TRANSCRIPTIONAL REGULATOR MRAZ"/>
    <property type="match status" value="1"/>
</dbReference>
<feature type="domain" description="SpoVT-AbrB" evidence="8">
    <location>
        <begin position="82"/>
        <end position="125"/>
    </location>
</feature>
<dbReference type="Pfam" id="PF02381">
    <property type="entry name" value="MraZ"/>
    <property type="match status" value="2"/>
</dbReference>
<protein>
    <recommendedName>
        <fullName evidence="1 7">Transcriptional regulator MraZ</fullName>
    </recommendedName>
</protein>
<evidence type="ECO:0000256" key="1">
    <source>
        <dbReference type="ARBA" id="ARBA00013860"/>
    </source>
</evidence>
<reference evidence="9 10" key="1">
    <citation type="submission" date="2018-03" db="EMBL/GenBank/DDBJ databases">
        <title>Genomic Encyclopedia of Type Strains, Phase III (KMG-III): the genomes of soil and plant-associated and newly described type strains.</title>
        <authorList>
            <person name="Whitman W."/>
        </authorList>
    </citation>
    <scope>NUCLEOTIDE SEQUENCE [LARGE SCALE GENOMIC DNA]</scope>
    <source>
        <strain evidence="9 10">CGMCC 1.12700</strain>
    </source>
</reference>
<dbReference type="GO" id="GO:0000976">
    <property type="term" value="F:transcription cis-regulatory region binding"/>
    <property type="evidence" value="ECO:0007669"/>
    <property type="project" value="TreeGrafter"/>
</dbReference>
<dbReference type="Proteomes" id="UP000240572">
    <property type="component" value="Unassembled WGS sequence"/>
</dbReference>
<dbReference type="NCBIfam" id="TIGR00242">
    <property type="entry name" value="division/cell wall cluster transcriptional repressor MraZ"/>
    <property type="match status" value="1"/>
</dbReference>
<dbReference type="CDD" id="cd16321">
    <property type="entry name" value="MraZ_C"/>
    <property type="match status" value="1"/>
</dbReference>
<dbReference type="InterPro" id="IPR020603">
    <property type="entry name" value="MraZ_dom"/>
</dbReference>
<dbReference type="GO" id="GO:0003700">
    <property type="term" value="F:DNA-binding transcription factor activity"/>
    <property type="evidence" value="ECO:0007669"/>
    <property type="project" value="UniProtKB-UniRule"/>
</dbReference>
<evidence type="ECO:0000256" key="3">
    <source>
        <dbReference type="ARBA" id="ARBA00022737"/>
    </source>
</evidence>
<comment type="caution">
    <text evidence="9">The sequence shown here is derived from an EMBL/GenBank/DDBJ whole genome shotgun (WGS) entry which is preliminary data.</text>
</comment>
<dbReference type="AlphaFoldDB" id="A0A2P8DBY4"/>
<evidence type="ECO:0000256" key="2">
    <source>
        <dbReference type="ARBA" id="ARBA00022490"/>
    </source>
</evidence>
<keyword evidence="6 7" id="KW-0804">Transcription</keyword>
<evidence type="ECO:0000256" key="4">
    <source>
        <dbReference type="ARBA" id="ARBA00023015"/>
    </source>
</evidence>
<proteinExistence type="inferred from homology"/>
<organism evidence="9 10">
    <name type="scientific">Taibaiella chishuiensis</name>
    <dbReference type="NCBI Taxonomy" id="1434707"/>
    <lineage>
        <taxon>Bacteria</taxon>
        <taxon>Pseudomonadati</taxon>
        <taxon>Bacteroidota</taxon>
        <taxon>Chitinophagia</taxon>
        <taxon>Chitinophagales</taxon>
        <taxon>Chitinophagaceae</taxon>
        <taxon>Taibaiella</taxon>
    </lineage>
</organism>
<dbReference type="CDD" id="cd16320">
    <property type="entry name" value="MraZ_N"/>
    <property type="match status" value="1"/>
</dbReference>
<dbReference type="InterPro" id="IPR038619">
    <property type="entry name" value="MraZ_sf"/>
</dbReference>
<dbReference type="PROSITE" id="PS51740">
    <property type="entry name" value="SPOVT_ABRB"/>
    <property type="match status" value="2"/>
</dbReference>
<evidence type="ECO:0000256" key="5">
    <source>
        <dbReference type="ARBA" id="ARBA00023125"/>
    </source>
</evidence>
<evidence type="ECO:0000256" key="7">
    <source>
        <dbReference type="HAMAP-Rule" id="MF_01008"/>
    </source>
</evidence>
<comment type="subcellular location">
    <subcellularLocation>
        <location evidence="7">Cytoplasm</location>
        <location evidence="7">Nucleoid</location>
    </subcellularLocation>
</comment>
<keyword evidence="4 7" id="KW-0805">Transcription regulation</keyword>
<dbReference type="GO" id="GO:2000143">
    <property type="term" value="P:negative regulation of DNA-templated transcription initiation"/>
    <property type="evidence" value="ECO:0007669"/>
    <property type="project" value="TreeGrafter"/>
</dbReference>
<evidence type="ECO:0000259" key="8">
    <source>
        <dbReference type="PROSITE" id="PS51740"/>
    </source>
</evidence>
<dbReference type="HAMAP" id="MF_01008">
    <property type="entry name" value="MraZ"/>
    <property type="match status" value="1"/>
</dbReference>
<dbReference type="GO" id="GO:0005737">
    <property type="term" value="C:cytoplasm"/>
    <property type="evidence" value="ECO:0007669"/>
    <property type="project" value="UniProtKB-UniRule"/>
</dbReference>
<accession>A0A2P8DBY4</accession>
<dbReference type="EMBL" id="PYGD01000001">
    <property type="protein sequence ID" value="PSK94741.1"/>
    <property type="molecule type" value="Genomic_DNA"/>
</dbReference>
<comment type="subunit">
    <text evidence="7">Forms oligomers.</text>
</comment>
<sequence>MTGFLGEYEVAMDAKGRFLMPAGFRKQLPEEGELRFIVSRGLENFLTLYTMQDWEQFTAKLSKLNELNTKAARVKRLLMGGATIVELDSAGRMLLPKSLQEYAGMKKDLVFSAQGNKVEIWDKDTYYDYIKQHSEGLSDLADEVFGGSFMDPFQ</sequence>
<evidence type="ECO:0000256" key="6">
    <source>
        <dbReference type="ARBA" id="ARBA00023163"/>
    </source>
</evidence>